<dbReference type="Pfam" id="PF21445">
    <property type="entry name" value="ADDB_N"/>
    <property type="match status" value="1"/>
</dbReference>
<name>A0A5C5XFR8_9PLAN</name>
<dbReference type="GO" id="GO:0005524">
    <property type="term" value="F:ATP binding"/>
    <property type="evidence" value="ECO:0007669"/>
    <property type="project" value="UniProtKB-KW"/>
</dbReference>
<dbReference type="PANTHER" id="PTHR11070:SF49">
    <property type="entry name" value="ATP-DEPENDENT HELICASE_DEOXYRIBONUCLEASE SUBUNIT B"/>
    <property type="match status" value="1"/>
</dbReference>
<evidence type="ECO:0000259" key="6">
    <source>
        <dbReference type="Pfam" id="PF21445"/>
    </source>
</evidence>
<feature type="domain" description="PD-(D/E)XK endonuclease-like" evidence="5">
    <location>
        <begin position="770"/>
        <end position="1081"/>
    </location>
</feature>
<keyword evidence="8" id="KW-1185">Reference proteome</keyword>
<evidence type="ECO:0000256" key="4">
    <source>
        <dbReference type="ARBA" id="ARBA00022840"/>
    </source>
</evidence>
<dbReference type="GO" id="GO:0005829">
    <property type="term" value="C:cytosol"/>
    <property type="evidence" value="ECO:0007669"/>
    <property type="project" value="TreeGrafter"/>
</dbReference>
<keyword evidence="1" id="KW-0547">Nucleotide-binding</keyword>
<proteinExistence type="predicted"/>
<keyword evidence="2 7" id="KW-0378">Hydrolase</keyword>
<dbReference type="Pfam" id="PF12705">
    <property type="entry name" value="PDDEXK_1"/>
    <property type="match status" value="1"/>
</dbReference>
<dbReference type="InterPro" id="IPR049035">
    <property type="entry name" value="ADDB_N"/>
</dbReference>
<accession>A0A5C5XFR8</accession>
<keyword evidence="4" id="KW-0067">ATP-binding</keyword>
<evidence type="ECO:0000259" key="5">
    <source>
        <dbReference type="Pfam" id="PF12705"/>
    </source>
</evidence>
<dbReference type="SUPFAM" id="SSF52540">
    <property type="entry name" value="P-loop containing nucleoside triphosphate hydrolases"/>
    <property type="match status" value="2"/>
</dbReference>
<dbReference type="InterPro" id="IPR000212">
    <property type="entry name" value="DNA_helicase_UvrD/REP"/>
</dbReference>
<dbReference type="Gene3D" id="1.10.10.160">
    <property type="match status" value="1"/>
</dbReference>
<evidence type="ECO:0000313" key="8">
    <source>
        <dbReference type="Proteomes" id="UP000316095"/>
    </source>
</evidence>
<organism evidence="7 8">
    <name type="scientific">Rubinisphaera italica</name>
    <dbReference type="NCBI Taxonomy" id="2527969"/>
    <lineage>
        <taxon>Bacteria</taxon>
        <taxon>Pseudomonadati</taxon>
        <taxon>Planctomycetota</taxon>
        <taxon>Planctomycetia</taxon>
        <taxon>Planctomycetales</taxon>
        <taxon>Planctomycetaceae</taxon>
        <taxon>Rubinisphaera</taxon>
    </lineage>
</organism>
<dbReference type="Gene3D" id="3.40.50.300">
    <property type="entry name" value="P-loop containing nucleotide triphosphate hydrolases"/>
    <property type="match status" value="2"/>
</dbReference>
<dbReference type="GO" id="GO:0043138">
    <property type="term" value="F:3'-5' DNA helicase activity"/>
    <property type="evidence" value="ECO:0007669"/>
    <property type="project" value="TreeGrafter"/>
</dbReference>
<reference evidence="7 8" key="1">
    <citation type="submission" date="2019-02" db="EMBL/GenBank/DDBJ databases">
        <title>Deep-cultivation of Planctomycetes and their phenomic and genomic characterization uncovers novel biology.</title>
        <authorList>
            <person name="Wiegand S."/>
            <person name="Jogler M."/>
            <person name="Boedeker C."/>
            <person name="Pinto D."/>
            <person name="Vollmers J."/>
            <person name="Rivas-Marin E."/>
            <person name="Kohn T."/>
            <person name="Peeters S.H."/>
            <person name="Heuer A."/>
            <person name="Rast P."/>
            <person name="Oberbeckmann S."/>
            <person name="Bunk B."/>
            <person name="Jeske O."/>
            <person name="Meyerdierks A."/>
            <person name="Storesund J.E."/>
            <person name="Kallscheuer N."/>
            <person name="Luecker S."/>
            <person name="Lage O.M."/>
            <person name="Pohl T."/>
            <person name="Merkel B.J."/>
            <person name="Hornburger P."/>
            <person name="Mueller R.-W."/>
            <person name="Bruemmer F."/>
            <person name="Labrenz M."/>
            <person name="Spormann A.M."/>
            <person name="Op Den Camp H."/>
            <person name="Overmann J."/>
            <person name="Amann R."/>
            <person name="Jetten M.S.M."/>
            <person name="Mascher T."/>
            <person name="Medema M.H."/>
            <person name="Devos D.P."/>
            <person name="Kaster A.-K."/>
            <person name="Ovreas L."/>
            <person name="Rohde M."/>
            <person name="Galperin M.Y."/>
            <person name="Jogler C."/>
        </authorList>
    </citation>
    <scope>NUCLEOTIDE SEQUENCE [LARGE SCALE GENOMIC DNA]</scope>
    <source>
        <strain evidence="7 8">Pan54</strain>
    </source>
</reference>
<dbReference type="OrthoDB" id="5487982at2"/>
<dbReference type="Proteomes" id="UP000316095">
    <property type="component" value="Unassembled WGS sequence"/>
</dbReference>
<evidence type="ECO:0000256" key="3">
    <source>
        <dbReference type="ARBA" id="ARBA00022806"/>
    </source>
</evidence>
<evidence type="ECO:0000256" key="1">
    <source>
        <dbReference type="ARBA" id="ARBA00022741"/>
    </source>
</evidence>
<dbReference type="GO" id="GO:0000725">
    <property type="term" value="P:recombinational repair"/>
    <property type="evidence" value="ECO:0007669"/>
    <property type="project" value="TreeGrafter"/>
</dbReference>
<dbReference type="Gene3D" id="3.90.320.10">
    <property type="match status" value="1"/>
</dbReference>
<dbReference type="InterPro" id="IPR011604">
    <property type="entry name" value="PDDEXK-like_dom_sf"/>
</dbReference>
<dbReference type="InterPro" id="IPR038726">
    <property type="entry name" value="PDDEXK_AddAB-type"/>
</dbReference>
<feature type="domain" description="ATP-dependent helicase/deoxyribonuclease subunit B N-terminal" evidence="6">
    <location>
        <begin position="5"/>
        <end position="281"/>
    </location>
</feature>
<dbReference type="GO" id="GO:0003677">
    <property type="term" value="F:DNA binding"/>
    <property type="evidence" value="ECO:0007669"/>
    <property type="project" value="InterPro"/>
</dbReference>
<dbReference type="GO" id="GO:0033202">
    <property type="term" value="C:DNA helicase complex"/>
    <property type="evidence" value="ECO:0007669"/>
    <property type="project" value="TreeGrafter"/>
</dbReference>
<dbReference type="PANTHER" id="PTHR11070">
    <property type="entry name" value="UVRD / RECB / PCRA DNA HELICASE FAMILY MEMBER"/>
    <property type="match status" value="1"/>
</dbReference>
<dbReference type="InterPro" id="IPR013986">
    <property type="entry name" value="DExx_box_DNA_helicase_dom_sf"/>
</dbReference>
<protein>
    <submittedName>
        <fullName evidence="7">ATP-dependent helicase/deoxyribonuclease subunit B</fullName>
        <ecNumber evidence="7">3.1.-.-</ecNumber>
    </submittedName>
</protein>
<gene>
    <name evidence="7" type="primary">addB</name>
    <name evidence="7" type="ORF">Pan54_26340</name>
</gene>
<evidence type="ECO:0000313" key="7">
    <source>
        <dbReference type="EMBL" id="TWT61897.1"/>
    </source>
</evidence>
<dbReference type="GO" id="GO:0016787">
    <property type="term" value="F:hydrolase activity"/>
    <property type="evidence" value="ECO:0007669"/>
    <property type="project" value="UniProtKB-KW"/>
</dbReference>
<dbReference type="AlphaFoldDB" id="A0A5C5XFR8"/>
<evidence type="ECO:0000256" key="2">
    <source>
        <dbReference type="ARBA" id="ARBA00022801"/>
    </source>
</evidence>
<comment type="caution">
    <text evidence="7">The sequence shown here is derived from an EMBL/GenBank/DDBJ whole genome shotgun (WGS) entry which is preliminary data.</text>
</comment>
<dbReference type="InterPro" id="IPR027417">
    <property type="entry name" value="P-loop_NTPase"/>
</dbReference>
<dbReference type="EMBL" id="SJPG01000001">
    <property type="protein sequence ID" value="TWT61897.1"/>
    <property type="molecule type" value="Genomic_DNA"/>
</dbReference>
<keyword evidence="3 7" id="KW-0347">Helicase</keyword>
<sequence>MLNVVTGKTGQGKTTLCLERYRSVLMENMQAGEIGQTLWITPTHRSARQLVFELFDDELQVCFEPGVVTFDQFAEKLLRMSNVQASMLKPDQQRMLLRQIVEDAMQARELRHFQKVAGTSGFVNLLARFISELKREETWPETFRKTLNSRPESFKDEELCRLYERYQDKLLEWGKYDSEGRFWLARELLAQGNWTAFPKLRYVVVDGFTDFTSTQYAVLGALAGHADEIDVTFPHDPHDDREDLWVKPLRSMQTLCKHARKSGLKVKESILASSTEKRHSHKQIGLSVVNDMLFGNLRRLVPAKDSRGLDLVAASGSRTEIRETARRVKSLLLAGVSPQNILVTSRDLLQSAPSIEDIWTDAGIPYCVDLSRAVSSLPLAKSMSALLNVSTHDWSYASIKKLLTQTSGKFNRAGQRAGVTLQILRHLNLRQNRQEILAGLQSMVTRADSNSVIETTSLETALETLSELDENLKLFQKKRSYSDFVRQLIATAHEFFVSESEENSIREEEASEWDLIVGLLSDASAFQDQLLPEKQKSIDLSTFLKWLEELFHTQVVPARRATAGEVQILNASDARHLKVDHLFVMGLQEGTFPASAENQPFYSEQERQNWIELGVQLEHRTSQYLDEMQFFYRLGTRATTNLTLSYSYVSSKGQPQYASPFYQAVKTLFQKSTHVETQVEQLSPIPTAETLLTAEDVRLLAVQNMSESKAGLLSWLISQQSSSAQMHSLLAAVRMNGSRFEEYGFTRYEGQLQEARIRRTVAEHYHREYTFSASQLEQYASCPFQFLLKRVLKIEPQVAPRLETDYRKRGNIVHDLLARLHETEMRQLLDEDPSGKGQLLSRKFLELLQEKAGTLFAGSDLQKAIDEIETELISEWAELYQSQSSSYVDRFDPDWEHELEPRFREISFGRTRENDDDWDWGSEPTQELDAVIFGNDETPIRIEGRIDRIDVGRAQERNIFAIIDYKTGNPPSFKESDVSRGTQLQLALYTIAVIRLNLLGPDATPWLIGYWGMKEKGFDPRFVNKRKKKLEPLGEAFVEFWSEELDRILPQMIQALREAQFPVVNPNQDCTSYCPYNRVCRVNQVRVVADSLEKQWTIFDLPVTEETNSPENEIEKE</sequence>
<dbReference type="RefSeq" id="WP_146503829.1">
    <property type="nucleotide sequence ID" value="NZ_SJPG01000001.1"/>
</dbReference>
<dbReference type="EC" id="3.1.-.-" evidence="7"/>